<dbReference type="GO" id="GO:0032267">
    <property type="term" value="F:tRNA(Ile)-lysidine synthase activity"/>
    <property type="evidence" value="ECO:0007669"/>
    <property type="project" value="UniProtKB-EC"/>
</dbReference>
<proteinExistence type="inferred from homology"/>
<accession>A0ABW8Q468</accession>
<keyword evidence="6 8" id="KW-0067">ATP-binding</keyword>
<feature type="domain" description="Lysidine-tRNA(Ile) synthetase C-terminal" evidence="9">
    <location>
        <begin position="356"/>
        <end position="424"/>
    </location>
</feature>
<reference evidence="10 11" key="1">
    <citation type="submission" date="2024-11" db="EMBL/GenBank/DDBJ databases">
        <authorList>
            <person name="Mikucki A.G."/>
            <person name="Kahler C.M."/>
        </authorList>
    </citation>
    <scope>NUCLEOTIDE SEQUENCE [LARGE SCALE GENOMIC DNA]</scope>
    <source>
        <strain evidence="10 11">EXNM717</strain>
    </source>
</reference>
<dbReference type="InterPro" id="IPR015262">
    <property type="entry name" value="tRNA_Ile_lys_synt_subst-bd"/>
</dbReference>
<evidence type="ECO:0000256" key="2">
    <source>
        <dbReference type="ARBA" id="ARBA00022490"/>
    </source>
</evidence>
<dbReference type="SMART" id="SM00977">
    <property type="entry name" value="TilS_C"/>
    <property type="match status" value="1"/>
</dbReference>
<dbReference type="Pfam" id="PF09179">
    <property type="entry name" value="TilS"/>
    <property type="match status" value="1"/>
</dbReference>
<dbReference type="Pfam" id="PF11734">
    <property type="entry name" value="TilS_C"/>
    <property type="match status" value="1"/>
</dbReference>
<evidence type="ECO:0000256" key="1">
    <source>
        <dbReference type="ARBA" id="ARBA00004496"/>
    </source>
</evidence>
<protein>
    <recommendedName>
        <fullName evidence="8">tRNA(Ile)-lysidine synthase</fullName>
        <ecNumber evidence="8">6.3.4.19</ecNumber>
    </recommendedName>
    <alternativeName>
        <fullName evidence="8">tRNA(Ile)-2-lysyl-cytidine synthase</fullName>
    </alternativeName>
    <alternativeName>
        <fullName evidence="8">tRNA(Ile)-lysidine synthetase</fullName>
    </alternativeName>
</protein>
<dbReference type="SUPFAM" id="SSF56037">
    <property type="entry name" value="PheT/TilS domain"/>
    <property type="match status" value="1"/>
</dbReference>
<dbReference type="InterPro" id="IPR012094">
    <property type="entry name" value="tRNA_Ile_lys_synt"/>
</dbReference>
<dbReference type="PANTHER" id="PTHR43033">
    <property type="entry name" value="TRNA(ILE)-LYSIDINE SYNTHASE-RELATED"/>
    <property type="match status" value="1"/>
</dbReference>
<evidence type="ECO:0000313" key="10">
    <source>
        <dbReference type="EMBL" id="MFK7641411.1"/>
    </source>
</evidence>
<evidence type="ECO:0000256" key="5">
    <source>
        <dbReference type="ARBA" id="ARBA00022741"/>
    </source>
</evidence>
<evidence type="ECO:0000256" key="6">
    <source>
        <dbReference type="ARBA" id="ARBA00022840"/>
    </source>
</evidence>
<keyword evidence="3 8" id="KW-0436">Ligase</keyword>
<dbReference type="Gene3D" id="3.40.50.620">
    <property type="entry name" value="HUPs"/>
    <property type="match status" value="1"/>
</dbReference>
<comment type="domain">
    <text evidence="8">The N-terminal region contains the highly conserved SGGXDS motif, predicted to be a P-loop motif involved in ATP binding.</text>
</comment>
<organism evidence="10 11">
    <name type="scientific">Neisseria oralis</name>
    <dbReference type="NCBI Taxonomy" id="1107316"/>
    <lineage>
        <taxon>Bacteria</taxon>
        <taxon>Pseudomonadati</taxon>
        <taxon>Pseudomonadota</taxon>
        <taxon>Betaproteobacteria</taxon>
        <taxon>Neisseriales</taxon>
        <taxon>Neisseriaceae</taxon>
        <taxon>Neisseria</taxon>
    </lineage>
</organism>
<name>A0ABW8Q468_9NEIS</name>
<dbReference type="NCBIfam" id="TIGR02433">
    <property type="entry name" value="lysidine_TilS_C"/>
    <property type="match status" value="1"/>
</dbReference>
<dbReference type="EMBL" id="JBJGEB010000002">
    <property type="protein sequence ID" value="MFK7641411.1"/>
    <property type="molecule type" value="Genomic_DNA"/>
</dbReference>
<comment type="caution">
    <text evidence="10">The sequence shown here is derived from an EMBL/GenBank/DDBJ whole genome shotgun (WGS) entry which is preliminary data.</text>
</comment>
<dbReference type="RefSeq" id="WP_405385472.1">
    <property type="nucleotide sequence ID" value="NZ_JBJGEB010000002.1"/>
</dbReference>
<evidence type="ECO:0000256" key="3">
    <source>
        <dbReference type="ARBA" id="ARBA00022598"/>
    </source>
</evidence>
<keyword evidence="5 8" id="KW-0547">Nucleotide-binding</keyword>
<dbReference type="NCBIfam" id="TIGR02432">
    <property type="entry name" value="lysidine_TilS_N"/>
    <property type="match status" value="1"/>
</dbReference>
<gene>
    <name evidence="8 10" type="primary">tilS</name>
    <name evidence="10" type="ORF">ACI43T_02705</name>
</gene>
<evidence type="ECO:0000256" key="7">
    <source>
        <dbReference type="ARBA" id="ARBA00048539"/>
    </source>
</evidence>
<dbReference type="Proteomes" id="UP001621964">
    <property type="component" value="Unassembled WGS sequence"/>
</dbReference>
<dbReference type="EC" id="6.3.4.19" evidence="8"/>
<dbReference type="InterPro" id="IPR014729">
    <property type="entry name" value="Rossmann-like_a/b/a_fold"/>
</dbReference>
<dbReference type="InterPro" id="IPR012795">
    <property type="entry name" value="tRNA_Ile_lys_synt_N"/>
</dbReference>
<dbReference type="InterPro" id="IPR012796">
    <property type="entry name" value="Lysidine-tRNA-synth_C"/>
</dbReference>
<comment type="function">
    <text evidence="8">Ligates lysine onto the cytidine present at position 34 of the AUA codon-specific tRNA(Ile) that contains the anticodon CAU, in an ATP-dependent manner. Cytidine is converted to lysidine, thus changing the amino acid specificity of the tRNA from methionine to isoleucine.</text>
</comment>
<evidence type="ECO:0000259" key="9">
    <source>
        <dbReference type="SMART" id="SM00977"/>
    </source>
</evidence>
<dbReference type="SUPFAM" id="SSF82829">
    <property type="entry name" value="MesJ substrate recognition domain-like"/>
    <property type="match status" value="1"/>
</dbReference>
<keyword evidence="2 8" id="KW-0963">Cytoplasm</keyword>
<keyword evidence="4 8" id="KW-0819">tRNA processing</keyword>
<sequence length="438" mass="50002">MDLLECLFMNETPSLSGKDIEVGLSGGLDSVVLLHMLSCLRQQHGFSLRAVHVHHGLSPNADDWAEFCLDYCNRLSIPIRIAHVRVKKGNSGIEAAARAERYRVFSDGLSDILALAHHQDDQVETFMLAVARGGGLRSLAAMPQQRDLNAETKIWRPLLPFTRSDLQHYADLHHLDFIEDESNKDSAYLRNWLRNEALPAWRGRIPHFDRHILSNIRSLQEDLELLDEIVRQDYEFVYGGGRFSVAKWRNLGSRRRRHVLRHFVLQHGLGIPSQSSISDFERVLMESDKAEWKLPAGTVYSYRGSLFPLLRQKMDKISKSEGKVIRGRLKDILLDNGFVLQPSPFGLSEELLAQEGIVRNMNNSDVIKLDCGTKPVKKVLQEYHILPLVRKSWPIIINADKECVAVANLRAGVDFQVENGVIPVFFEYQEYITELNYK</sequence>
<keyword evidence="11" id="KW-1185">Reference proteome</keyword>
<comment type="similarity">
    <text evidence="8">Belongs to the tRNA(Ile)-lysidine synthase family.</text>
</comment>
<dbReference type="Gene3D" id="1.20.59.20">
    <property type="match status" value="1"/>
</dbReference>
<dbReference type="HAMAP" id="MF_01161">
    <property type="entry name" value="tRNA_Ile_lys_synt"/>
    <property type="match status" value="1"/>
</dbReference>
<dbReference type="PANTHER" id="PTHR43033:SF1">
    <property type="entry name" value="TRNA(ILE)-LYSIDINE SYNTHASE-RELATED"/>
    <property type="match status" value="1"/>
</dbReference>
<comment type="subcellular location">
    <subcellularLocation>
        <location evidence="1 8">Cytoplasm</location>
    </subcellularLocation>
</comment>
<dbReference type="SUPFAM" id="SSF52402">
    <property type="entry name" value="Adenine nucleotide alpha hydrolases-like"/>
    <property type="match status" value="1"/>
</dbReference>
<evidence type="ECO:0000313" key="11">
    <source>
        <dbReference type="Proteomes" id="UP001621964"/>
    </source>
</evidence>
<comment type="catalytic activity">
    <reaction evidence="7 8">
        <text>cytidine(34) in tRNA(Ile2) + L-lysine + ATP = lysidine(34) in tRNA(Ile2) + AMP + diphosphate + H(+)</text>
        <dbReference type="Rhea" id="RHEA:43744"/>
        <dbReference type="Rhea" id="RHEA-COMP:10625"/>
        <dbReference type="Rhea" id="RHEA-COMP:10670"/>
        <dbReference type="ChEBI" id="CHEBI:15378"/>
        <dbReference type="ChEBI" id="CHEBI:30616"/>
        <dbReference type="ChEBI" id="CHEBI:32551"/>
        <dbReference type="ChEBI" id="CHEBI:33019"/>
        <dbReference type="ChEBI" id="CHEBI:82748"/>
        <dbReference type="ChEBI" id="CHEBI:83665"/>
        <dbReference type="ChEBI" id="CHEBI:456215"/>
        <dbReference type="EC" id="6.3.4.19"/>
    </reaction>
</comment>
<dbReference type="InterPro" id="IPR011063">
    <property type="entry name" value="TilS/TtcA_N"/>
</dbReference>
<evidence type="ECO:0000256" key="4">
    <source>
        <dbReference type="ARBA" id="ARBA00022694"/>
    </source>
</evidence>
<evidence type="ECO:0000256" key="8">
    <source>
        <dbReference type="HAMAP-Rule" id="MF_01161"/>
    </source>
</evidence>
<dbReference type="CDD" id="cd01992">
    <property type="entry name" value="TilS_N"/>
    <property type="match status" value="1"/>
</dbReference>
<feature type="binding site" evidence="8">
    <location>
        <begin position="25"/>
        <end position="30"/>
    </location>
    <ligand>
        <name>ATP</name>
        <dbReference type="ChEBI" id="CHEBI:30616"/>
    </ligand>
</feature>
<dbReference type="Pfam" id="PF01171">
    <property type="entry name" value="ATP_bind_3"/>
    <property type="match status" value="1"/>
</dbReference>